<accession>C1D8Y7</accession>
<gene>
    <name evidence="1" type="ordered locus">LHK_01943</name>
</gene>
<evidence type="ECO:0000313" key="1">
    <source>
        <dbReference type="EMBL" id="ACO74927.1"/>
    </source>
</evidence>
<dbReference type="AlphaFoldDB" id="C1D8Y7"/>
<dbReference type="KEGG" id="lhk:LHK_01943"/>
<reference evidence="1 2" key="1">
    <citation type="journal article" date="2009" name="PLoS Genet.">
        <title>The complete genome and proteome of Laribacter hongkongensis reveal potential mechanisms for adaptations to different temperatures and habitats.</title>
        <authorList>
            <person name="Woo P.C."/>
            <person name="Lau S.K."/>
            <person name="Tse H."/>
            <person name="Teng J.L."/>
            <person name="Curreem S.O."/>
            <person name="Tsang A.K."/>
            <person name="Fan R.Y."/>
            <person name="Wong G.K."/>
            <person name="Huang Y."/>
            <person name="Loman N.J."/>
            <person name="Snyder L.A."/>
            <person name="Cai J.J."/>
            <person name="Huang J.D."/>
            <person name="Mak W."/>
            <person name="Pallen M.J."/>
            <person name="Lok S."/>
            <person name="Yuen K.Y."/>
        </authorList>
    </citation>
    <scope>NUCLEOTIDE SEQUENCE [LARGE SCALE GENOMIC DNA]</scope>
    <source>
        <strain evidence="1 2">HLHK9</strain>
    </source>
</reference>
<protein>
    <submittedName>
        <fullName evidence="1">Uncharacterized protein</fullName>
    </submittedName>
</protein>
<dbReference type="EMBL" id="CP001154">
    <property type="protein sequence ID" value="ACO74927.1"/>
    <property type="molecule type" value="Genomic_DNA"/>
</dbReference>
<organism evidence="1 2">
    <name type="scientific">Laribacter hongkongensis (strain HLHK9)</name>
    <dbReference type="NCBI Taxonomy" id="557598"/>
    <lineage>
        <taxon>Bacteria</taxon>
        <taxon>Pseudomonadati</taxon>
        <taxon>Pseudomonadota</taxon>
        <taxon>Betaproteobacteria</taxon>
        <taxon>Neisseriales</taxon>
        <taxon>Aquaspirillaceae</taxon>
        <taxon>Laribacter</taxon>
    </lineage>
</organism>
<dbReference type="HOGENOM" id="CLU_3426572_0_0_4"/>
<sequence>MKITCRYFAPVLIGWVLVKNL</sequence>
<proteinExistence type="predicted"/>
<name>C1D8Y7_LARHH</name>
<evidence type="ECO:0000313" key="2">
    <source>
        <dbReference type="Proteomes" id="UP000002010"/>
    </source>
</evidence>
<dbReference type="Proteomes" id="UP000002010">
    <property type="component" value="Chromosome"/>
</dbReference>
<keyword evidence="2" id="KW-1185">Reference proteome</keyword>